<dbReference type="GeneID" id="36575051"/>
<dbReference type="InParanoid" id="A0A2T3AV86"/>
<evidence type="ECO:0000259" key="1">
    <source>
        <dbReference type="Pfam" id="PF03061"/>
    </source>
</evidence>
<dbReference type="Pfam" id="PF03061">
    <property type="entry name" value="4HBT"/>
    <property type="match status" value="1"/>
</dbReference>
<dbReference type="PANTHER" id="PTHR47260:SF3">
    <property type="entry name" value="THIOESTERASE FAMILY PROTEIN (AFU_ORTHOLOGUE AFUA_7G03960)"/>
    <property type="match status" value="1"/>
</dbReference>
<feature type="domain" description="Thioesterase" evidence="1">
    <location>
        <begin position="94"/>
        <end position="174"/>
    </location>
</feature>
<dbReference type="OrthoDB" id="506431at2759"/>
<reference evidence="2 3" key="1">
    <citation type="journal article" date="2018" name="New Phytol.">
        <title>Comparative genomics and transcriptomics depict ericoid mycorrhizal fungi as versatile saprotrophs and plant mutualists.</title>
        <authorList>
            <person name="Martino E."/>
            <person name="Morin E."/>
            <person name="Grelet G.A."/>
            <person name="Kuo A."/>
            <person name="Kohler A."/>
            <person name="Daghino S."/>
            <person name="Barry K.W."/>
            <person name="Cichocki N."/>
            <person name="Clum A."/>
            <person name="Dockter R.B."/>
            <person name="Hainaut M."/>
            <person name="Kuo R.C."/>
            <person name="LaButti K."/>
            <person name="Lindahl B.D."/>
            <person name="Lindquist E.A."/>
            <person name="Lipzen A."/>
            <person name="Khouja H.R."/>
            <person name="Magnuson J."/>
            <person name="Murat C."/>
            <person name="Ohm R.A."/>
            <person name="Singer S.W."/>
            <person name="Spatafora J.W."/>
            <person name="Wang M."/>
            <person name="Veneault-Fourrey C."/>
            <person name="Henrissat B."/>
            <person name="Grigoriev I.V."/>
            <person name="Martin F.M."/>
            <person name="Perotto S."/>
        </authorList>
    </citation>
    <scope>NUCLEOTIDE SEQUENCE [LARGE SCALE GENOMIC DNA]</scope>
    <source>
        <strain evidence="2 3">ATCC 22711</strain>
    </source>
</reference>
<dbReference type="CDD" id="cd03443">
    <property type="entry name" value="PaaI_thioesterase"/>
    <property type="match status" value="1"/>
</dbReference>
<dbReference type="SUPFAM" id="SSF54637">
    <property type="entry name" value="Thioesterase/thiol ester dehydrase-isomerase"/>
    <property type="match status" value="1"/>
</dbReference>
<dbReference type="EMBL" id="KZ679015">
    <property type="protein sequence ID" value="PSS12566.1"/>
    <property type="molecule type" value="Genomic_DNA"/>
</dbReference>
<dbReference type="InterPro" id="IPR029069">
    <property type="entry name" value="HotDog_dom_sf"/>
</dbReference>
<dbReference type="Gene3D" id="3.10.129.10">
    <property type="entry name" value="Hotdog Thioesterase"/>
    <property type="match status" value="1"/>
</dbReference>
<evidence type="ECO:0000313" key="3">
    <source>
        <dbReference type="Proteomes" id="UP000241818"/>
    </source>
</evidence>
<gene>
    <name evidence="2" type="ORF">M430DRAFT_36657</name>
</gene>
<proteinExistence type="predicted"/>
<dbReference type="InterPro" id="IPR052061">
    <property type="entry name" value="PTE-AB_protein"/>
</dbReference>
<dbReference type="Proteomes" id="UP000241818">
    <property type="component" value="Unassembled WGS sequence"/>
</dbReference>
<accession>A0A2T3AV86</accession>
<keyword evidence="3" id="KW-1185">Reference proteome</keyword>
<sequence>MPASQPPDDLVHFRAIPWCAELLSSPEYVLTSTFSRHPKPRNEDSLFAHTLNSAHTIPHIQSLYRRPTPPETFVSELLTLVTLSTGLNGGPDALHGGIIATLMDDVKGLLLTVNTTDAGEPLSASAVTARMEVRFERRVPTPGTYVVGARCTRREGRKIWLEGWIMDGEGRRCASSESLWVFVKARL</sequence>
<dbReference type="STRING" id="857342.A0A2T3AV86"/>
<dbReference type="AlphaFoldDB" id="A0A2T3AV86"/>
<evidence type="ECO:0000313" key="2">
    <source>
        <dbReference type="EMBL" id="PSS12566.1"/>
    </source>
</evidence>
<dbReference type="InterPro" id="IPR006683">
    <property type="entry name" value="Thioestr_dom"/>
</dbReference>
<dbReference type="PANTHER" id="PTHR47260">
    <property type="entry name" value="UPF0644 PROTEIN PB2B4.06"/>
    <property type="match status" value="1"/>
</dbReference>
<protein>
    <recommendedName>
        <fullName evidence="1">Thioesterase domain-containing protein</fullName>
    </recommendedName>
</protein>
<organism evidence="2 3">
    <name type="scientific">Amorphotheca resinae ATCC 22711</name>
    <dbReference type="NCBI Taxonomy" id="857342"/>
    <lineage>
        <taxon>Eukaryota</taxon>
        <taxon>Fungi</taxon>
        <taxon>Dikarya</taxon>
        <taxon>Ascomycota</taxon>
        <taxon>Pezizomycotina</taxon>
        <taxon>Leotiomycetes</taxon>
        <taxon>Helotiales</taxon>
        <taxon>Amorphothecaceae</taxon>
        <taxon>Amorphotheca</taxon>
    </lineage>
</organism>
<dbReference type="RefSeq" id="XP_024718564.1">
    <property type="nucleotide sequence ID" value="XM_024866970.1"/>
</dbReference>
<name>A0A2T3AV86_AMORE</name>